<evidence type="ECO:0000313" key="1">
    <source>
        <dbReference type="EMBL" id="PWN52879.1"/>
    </source>
</evidence>
<dbReference type="EMBL" id="KZ819753">
    <property type="protein sequence ID" value="PWN52879.1"/>
    <property type="molecule type" value="Genomic_DNA"/>
</dbReference>
<evidence type="ECO:0000313" key="2">
    <source>
        <dbReference type="Proteomes" id="UP000245626"/>
    </source>
</evidence>
<reference evidence="1 2" key="1">
    <citation type="journal article" date="2018" name="Mol. Biol. Evol.">
        <title>Broad Genomic Sampling Reveals a Smut Pathogenic Ancestry of the Fungal Clade Ustilaginomycotina.</title>
        <authorList>
            <person name="Kijpornyongpan T."/>
            <person name="Mondo S.J."/>
            <person name="Barry K."/>
            <person name="Sandor L."/>
            <person name="Lee J."/>
            <person name="Lipzen A."/>
            <person name="Pangilinan J."/>
            <person name="LaButti K."/>
            <person name="Hainaut M."/>
            <person name="Henrissat B."/>
            <person name="Grigoriev I.V."/>
            <person name="Spatafora J.W."/>
            <person name="Aime M.C."/>
        </authorList>
    </citation>
    <scope>NUCLEOTIDE SEQUENCE [LARGE SCALE GENOMIC DNA]</scope>
    <source>
        <strain evidence="1 2">SA 807</strain>
    </source>
</reference>
<protein>
    <submittedName>
        <fullName evidence="1">Uncharacterized protein</fullName>
    </submittedName>
</protein>
<sequence length="2171" mass="237096">MASSSNLNQEALGTQSDSPKSSAFVSFRDVYEHLELARQSRDPAELKSLLLARASKLRSCSSPFPPPSEASNVKISSKALQLDDGSRFVLSDQQRDLCELISQRYLLDEVESFILLKSFLESEDKSLDQLLKSKSDQGDKKGRNSSGPSVGTSGSSQDLIADFLDAFNVFFFEERLYVLRCVAALLRIAEDDQHELFHVAIDTLALFADEPFGLRCLNRFRDMTQEPLPEQVRDVPRYSTFWAKQCLREQLALLEVVFLLYYGRLQPSAKFVTRCLEVLESTEVGRQQANAGFFDVESAELVLCIGHLIVLICVESLGLEDAMDGIPILQENETGSGRLVDEPATLERALDLLEQTGHDPTRAPLLLAWSLILNRIDSALAQDQAERQADGVEDIPAPTMDLAKAVATSDAGPPLWQRLAEAAFSPDMALFDSMISILSSPLLATSNSTAALAVSVPSALAYRAVFKGLLLSITELVRPSFLPNFEGLVTLWEAAFGSGVALELGAGAVDGVAALCVQFWESDFPHETRSAVLDTARRRWPVSFRPLVRLTKALTGHCRVQPLEAWPSSVTNQARSSAVEQACLAVLNFLAEMKTFAQVLPRGAGVALGAPYETLESSDHASVSYRITRAVTVAGTHIRLPSGTTGTTISDLGASPVIVLWNPTSPISGWKLMLDILAGFTPYKNKAGGVPDSQIFEEGQRFADLTNICPDNASDDWEEMAAEVLELFSCVISGSSRLGWSLLAHLDARHQNEAADTSMDLDGKQLDGESGKVSSASDLADITLNILQHALTSPKINSRLIDVAFTLLSLLLPFLPNEIWQTVRSLNVLIGSPGSLLYLSPASSMMKGDVLPISFSTSSALLSTELSRGAYRGLLSLLQFITALLREIQQSHIAVQPELVAIKAEVLNRSISWVLESVWPEYQSWKYSKLREKLEIGLSCIRLFDAVLQSTDLKYPALTDTTRVCNDRGPGSILVETMERTLVTQATLLHITPLVSILGSGQHLIDQLQRAGRQVEAQLAEESIEASLHLASAMVNRRRDLAVYSHVQDPSKGPNSGLKVRKELGLFESLFFEHTPVATRTVVGRARGPVRVELASAIMSYVLFPSSSSLSSEAAKLITSVCRATSDLSSQGASPPGLVGYLGSTQDLEDTVSGLINLINNPHQDSCLKLNVWTMLSAIVDSQPAMATLIITGKHLASYTESRLAVSQIKDSDPDAFQASKLPQALKRTALDVACGMIEAWSTIFQTDPALLESVLRFLDVAWSHATEHETSFSPVRVRERLFKALGDLATKNVKVPSATPGAFIKQERSKVADTHEDVWLFSHRKLCQARALRLIERDIQLGPLNLDKDRNKRASLSLETLFAILSDSERSKTIFEEAMQMQWEPALHIQAEKKLTALFPQLNLAAVRKPPRRDDFDLRRKYGDNYVYDCATLRKQLEGYIIFTGEEDAPEALAVDEGVLQVAVLNLEWSLIDVQATYLQAWVQTLESTLGRVVSEAESKNALATFEKSCLASWKACAIAACDERKGGDFMTGVHSSRMALLTVLLEGAWGRPESVHGSTADEVCEVSDQACRLLNHDLFKIEDSIRGIASPPFHRDLFLIVLLCSRRCKAIASNVDQRQEDKAKTNELFRSLHRILDCFTKHTIAALRQVVDNCHALIRAPDSVHARSQEDDLDLLVTLFEDLIRSNSNLVPQTWLSYVHGTSLLQASIDLVGRAPLSHLDSTRRPAEASDFRLASCPAFGLPILSLLFVLSSNPASSEKLALAGVTNALSSNMLSEYLEAGAVSPLLPSGERNPGHLYWVMMLSIVVRLIDNLGGGGQVGNWSGASARFIETDVQGFVRVYGAQIGTALAFSPIRSLMPSFGLRFTSVPDTSPNAPIPGEILSIGLLEEIDLLAKLFYGMSRCERSVWTASSGTYVSQTFSPLILNTFAEGFAALLQPLVHLLQHPRELAVLLGFGRGNERGRNPLSIEDQKSTESLEALATFKIRGICCSILAGLWEHSQASIILTREVSEWPPCDSGRAVIRPTMRTSPTSPASIGTLLDLATYLTEILRKPGQADDEVAGAASALEQTLGLCATQTALWAMGGIGKEDETEVGERGNEKTKFAHAGKYQKEARAEIESGLARDLTVAISSAEAAHRKTQQAVSGSSIFGVLLGFVQARLNRRAIT</sequence>
<dbReference type="Proteomes" id="UP000245626">
    <property type="component" value="Unassembled WGS sequence"/>
</dbReference>
<name>A0ACD0P4C9_9BASI</name>
<organism evidence="1 2">
    <name type="scientific">Violaceomyces palustris</name>
    <dbReference type="NCBI Taxonomy" id="1673888"/>
    <lineage>
        <taxon>Eukaryota</taxon>
        <taxon>Fungi</taxon>
        <taxon>Dikarya</taxon>
        <taxon>Basidiomycota</taxon>
        <taxon>Ustilaginomycotina</taxon>
        <taxon>Ustilaginomycetes</taxon>
        <taxon>Violaceomycetales</taxon>
        <taxon>Violaceomycetaceae</taxon>
        <taxon>Violaceomyces</taxon>
    </lineage>
</organism>
<gene>
    <name evidence="1" type="ORF">IE53DRAFT_242900</name>
</gene>
<proteinExistence type="predicted"/>
<accession>A0ACD0P4C9</accession>
<keyword evidence="2" id="KW-1185">Reference proteome</keyword>